<evidence type="ECO:0000313" key="1">
    <source>
        <dbReference type="EMBL" id="GEE00174.1"/>
    </source>
</evidence>
<protein>
    <submittedName>
        <fullName evidence="1">Uncharacterized protein</fullName>
    </submittedName>
</protein>
<name>A0A7I9V4S0_9ACTN</name>
<evidence type="ECO:0000313" key="2">
    <source>
        <dbReference type="Proteomes" id="UP000444960"/>
    </source>
</evidence>
<dbReference type="EMBL" id="BJOV01000002">
    <property type="protein sequence ID" value="GEE00174.1"/>
    <property type="molecule type" value="Genomic_DNA"/>
</dbReference>
<accession>A0A7I9V4S0</accession>
<comment type="caution">
    <text evidence="1">The sequence shown here is derived from an EMBL/GenBank/DDBJ whole genome shotgun (WGS) entry which is preliminary data.</text>
</comment>
<dbReference type="InterPro" id="IPR021226">
    <property type="entry name" value="Phage_gene29"/>
</dbReference>
<reference evidence="2" key="1">
    <citation type="submission" date="2019-06" db="EMBL/GenBank/DDBJ databases">
        <title>Gordonia isolated from sludge of a wastewater treatment plant.</title>
        <authorList>
            <person name="Tamura T."/>
            <person name="Aoyama K."/>
            <person name="Kang Y."/>
            <person name="Saito S."/>
            <person name="Akiyama N."/>
            <person name="Yazawa K."/>
            <person name="Gonoi T."/>
            <person name="Mikami Y."/>
        </authorList>
    </citation>
    <scope>NUCLEOTIDE SEQUENCE [LARGE SCALE GENOMIC DNA]</scope>
    <source>
        <strain evidence="2">NBRC 107696</strain>
    </source>
</reference>
<keyword evidence="2" id="KW-1185">Reference proteome</keyword>
<proteinExistence type="predicted"/>
<gene>
    <name evidence="1" type="ORF">nbrc107696_06200</name>
</gene>
<organism evidence="1 2">
    <name type="scientific">Gordonia spumicola</name>
    <dbReference type="NCBI Taxonomy" id="589161"/>
    <lineage>
        <taxon>Bacteria</taxon>
        <taxon>Bacillati</taxon>
        <taxon>Actinomycetota</taxon>
        <taxon>Actinomycetes</taxon>
        <taxon>Mycobacteriales</taxon>
        <taxon>Gordoniaceae</taxon>
        <taxon>Gordonia</taxon>
    </lineage>
</organism>
<dbReference type="Pfam" id="PF10910">
    <property type="entry name" value="Phage_gene29"/>
    <property type="match status" value="1"/>
</dbReference>
<sequence length="126" mass="14388">MCDACVPYKDLTEDQLNDQIDRISATFVGLPLVVGAPMVMGPEYWLEVARHQVEVGIRICCEPIKDYQPGTSIDKDSAAGLWVYRDGVEGVEDPRDRIKRLAREQHEEYLAEVERRRGKRGASRKR</sequence>
<dbReference type="Proteomes" id="UP000444960">
    <property type="component" value="Unassembled WGS sequence"/>
</dbReference>
<dbReference type="AlphaFoldDB" id="A0A7I9V4S0"/>